<keyword evidence="8 9" id="KW-0472">Membrane</keyword>
<feature type="compositionally biased region" description="Low complexity" evidence="10">
    <location>
        <begin position="119"/>
        <end position="134"/>
    </location>
</feature>
<dbReference type="PRINTS" id="PR01506">
    <property type="entry name" value="TATBPROTEIN"/>
</dbReference>
<dbReference type="AlphaFoldDB" id="A0A1H7NYZ8"/>
<evidence type="ECO:0000256" key="6">
    <source>
        <dbReference type="ARBA" id="ARBA00022989"/>
    </source>
</evidence>
<dbReference type="EMBL" id="FNZQ01000004">
    <property type="protein sequence ID" value="SEL28616.1"/>
    <property type="molecule type" value="Genomic_DNA"/>
</dbReference>
<accession>A0A1H7NYZ8</accession>
<dbReference type="OrthoDB" id="7206969at2"/>
<keyword evidence="2 9" id="KW-0813">Transport</keyword>
<keyword evidence="13" id="KW-1185">Reference proteome</keyword>
<keyword evidence="5 9" id="KW-0653">Protein transport</keyword>
<dbReference type="PANTHER" id="PTHR33162:SF1">
    <property type="entry name" value="SEC-INDEPENDENT PROTEIN TRANSLOCASE PROTEIN TATA, CHLOROPLASTIC"/>
    <property type="match status" value="1"/>
</dbReference>
<comment type="subunit">
    <text evidence="9">The Tat system comprises two distinct complexes: a TatABC complex, containing multiple copies of TatA, TatB and TatC subunits, and a separate TatA complex, containing only TatA subunits. Substrates initially bind to the TatABC complex, which probably triggers association of the separate TatA complex to form the active translocon.</text>
</comment>
<evidence type="ECO:0000256" key="2">
    <source>
        <dbReference type="ARBA" id="ARBA00022448"/>
    </source>
</evidence>
<evidence type="ECO:0000256" key="9">
    <source>
        <dbReference type="HAMAP-Rule" id="MF_00237"/>
    </source>
</evidence>
<keyword evidence="6 9" id="KW-1133">Transmembrane helix</keyword>
<evidence type="ECO:0000256" key="4">
    <source>
        <dbReference type="ARBA" id="ARBA00022692"/>
    </source>
</evidence>
<feature type="compositionally biased region" description="Low complexity" evidence="10">
    <location>
        <begin position="144"/>
        <end position="153"/>
    </location>
</feature>
<feature type="compositionally biased region" description="Basic residues" evidence="10">
    <location>
        <begin position="184"/>
        <end position="201"/>
    </location>
</feature>
<comment type="similarity">
    <text evidence="9">Belongs to the TatB family.</text>
</comment>
<dbReference type="InterPro" id="IPR018448">
    <property type="entry name" value="TatB"/>
</dbReference>
<evidence type="ECO:0000313" key="13">
    <source>
        <dbReference type="Proteomes" id="UP000199283"/>
    </source>
</evidence>
<comment type="function">
    <text evidence="9">Part of the twin-arginine translocation (Tat) system that transports large folded proteins containing a characteristic twin-arginine motif in their signal peptide across membranes. Together with TatC, TatB is part of a receptor directly interacting with Tat signal peptides. TatB may form an oligomeric binding site that transiently accommodates folded Tat precursor proteins before their translocation.</text>
</comment>
<evidence type="ECO:0000256" key="5">
    <source>
        <dbReference type="ARBA" id="ARBA00022927"/>
    </source>
</evidence>
<evidence type="ECO:0000256" key="3">
    <source>
        <dbReference type="ARBA" id="ARBA00022475"/>
    </source>
</evidence>
<dbReference type="Pfam" id="PF02416">
    <property type="entry name" value="TatA_B_E"/>
    <property type="match status" value="1"/>
</dbReference>
<protein>
    <recommendedName>
        <fullName evidence="9">Sec-independent protein translocase protein TatB</fullName>
    </recommendedName>
</protein>
<feature type="region of interest" description="Disordered" evidence="10">
    <location>
        <begin position="88"/>
        <end position="213"/>
    </location>
</feature>
<dbReference type="InterPro" id="IPR003369">
    <property type="entry name" value="TatA/B/E"/>
</dbReference>
<feature type="compositionally biased region" description="Low complexity" evidence="10">
    <location>
        <begin position="202"/>
        <end position="213"/>
    </location>
</feature>
<dbReference type="Proteomes" id="UP000199283">
    <property type="component" value="Unassembled WGS sequence"/>
</dbReference>
<evidence type="ECO:0000256" key="7">
    <source>
        <dbReference type="ARBA" id="ARBA00023010"/>
    </source>
</evidence>
<sequence>MFDIGWSELLVIGVVALIVVGPKDLPRMFRTLGEFTGKARKMAREFQTAMNDAAEDSGVKDIAGDLRKAADPKQFGLDAIKDATGELSAWNPDEADGKAAKPDAGLSPDRAAARDKIQAATAARAEARLAAEAAEMSDEPDLVPDPAAAAPKQAPRKQTKPKQAAAKPAAAKSAAPKAPAARKPAAKKPAAKKPAARKPAAKKPSPAKSEGKA</sequence>
<feature type="compositionally biased region" description="Low complexity" evidence="10">
    <location>
        <begin position="161"/>
        <end position="183"/>
    </location>
</feature>
<dbReference type="STRING" id="188906.SAMN04488526_2354"/>
<evidence type="ECO:0000256" key="10">
    <source>
        <dbReference type="SAM" id="MobiDB-lite"/>
    </source>
</evidence>
<dbReference type="RefSeq" id="WP_092762969.1">
    <property type="nucleotide sequence ID" value="NZ_FNZQ01000004.1"/>
</dbReference>
<reference evidence="12 13" key="1">
    <citation type="submission" date="2016-10" db="EMBL/GenBank/DDBJ databases">
        <authorList>
            <person name="de Groot N.N."/>
        </authorList>
    </citation>
    <scope>NUCLEOTIDE SEQUENCE [LARGE SCALE GENOMIC DNA]</scope>
    <source>
        <strain evidence="12 13">DSM 14858</strain>
    </source>
</reference>
<gene>
    <name evidence="9" type="primary">tatB</name>
    <name evidence="12" type="ORF">SAMN04488526_2354</name>
</gene>
<evidence type="ECO:0000256" key="8">
    <source>
        <dbReference type="ARBA" id="ARBA00023136"/>
    </source>
</evidence>
<evidence type="ECO:0000256" key="1">
    <source>
        <dbReference type="ARBA" id="ARBA00004167"/>
    </source>
</evidence>
<dbReference type="GO" id="GO:0033281">
    <property type="term" value="C:TAT protein transport complex"/>
    <property type="evidence" value="ECO:0007669"/>
    <property type="project" value="UniProtKB-UniRule"/>
</dbReference>
<keyword evidence="3 9" id="KW-1003">Cell membrane</keyword>
<dbReference type="GO" id="GO:0043953">
    <property type="term" value="P:protein transport by the Tat complex"/>
    <property type="evidence" value="ECO:0007669"/>
    <property type="project" value="UniProtKB-UniRule"/>
</dbReference>
<comment type="subcellular location">
    <subcellularLocation>
        <location evidence="9">Cell membrane</location>
        <topology evidence="9">Single-pass membrane protein</topology>
    </subcellularLocation>
    <subcellularLocation>
        <location evidence="1">Membrane</location>
        <topology evidence="1">Single-pass membrane protein</topology>
    </subcellularLocation>
</comment>
<keyword evidence="4 9" id="KW-0812">Transmembrane</keyword>
<dbReference type="NCBIfam" id="TIGR01410">
    <property type="entry name" value="tatB"/>
    <property type="match status" value="1"/>
</dbReference>
<dbReference type="HAMAP" id="MF_00237">
    <property type="entry name" value="TatB"/>
    <property type="match status" value="1"/>
</dbReference>
<organism evidence="12 13">
    <name type="scientific">Jannaschia helgolandensis</name>
    <dbReference type="NCBI Taxonomy" id="188906"/>
    <lineage>
        <taxon>Bacteria</taxon>
        <taxon>Pseudomonadati</taxon>
        <taxon>Pseudomonadota</taxon>
        <taxon>Alphaproteobacteria</taxon>
        <taxon>Rhodobacterales</taxon>
        <taxon>Roseobacteraceae</taxon>
        <taxon>Jannaschia</taxon>
    </lineage>
</organism>
<dbReference type="Gene3D" id="1.20.5.3310">
    <property type="match status" value="1"/>
</dbReference>
<keyword evidence="7 9" id="KW-0811">Translocation</keyword>
<proteinExistence type="inferred from homology"/>
<evidence type="ECO:0000256" key="11">
    <source>
        <dbReference type="SAM" id="Phobius"/>
    </source>
</evidence>
<dbReference type="GO" id="GO:0008320">
    <property type="term" value="F:protein transmembrane transporter activity"/>
    <property type="evidence" value="ECO:0007669"/>
    <property type="project" value="UniProtKB-UniRule"/>
</dbReference>
<feature type="transmembrane region" description="Helical" evidence="11">
    <location>
        <begin position="6"/>
        <end position="22"/>
    </location>
</feature>
<name>A0A1H7NYZ8_9RHOB</name>
<evidence type="ECO:0000313" key="12">
    <source>
        <dbReference type="EMBL" id="SEL28616.1"/>
    </source>
</evidence>
<dbReference type="PANTHER" id="PTHR33162">
    <property type="entry name" value="SEC-INDEPENDENT PROTEIN TRANSLOCASE PROTEIN TATA, CHLOROPLASTIC"/>
    <property type="match status" value="1"/>
</dbReference>